<evidence type="ECO:0000313" key="5">
    <source>
        <dbReference type="EMBL" id="KAA1260809.1"/>
    </source>
</evidence>
<evidence type="ECO:0000259" key="4">
    <source>
        <dbReference type="PROSITE" id="PS51841"/>
    </source>
</evidence>
<dbReference type="PANTHER" id="PTHR37397">
    <property type="entry name" value="SI:CH211-183D21.1"/>
    <property type="match status" value="1"/>
</dbReference>
<name>A0A5B1CLZ3_9BACT</name>
<keyword evidence="3" id="KW-0106">Calcium</keyword>
<gene>
    <name evidence="5" type="ORF">LF1_33510</name>
</gene>
<dbReference type="InterPro" id="IPR038081">
    <property type="entry name" value="CalX-like_sf"/>
</dbReference>
<dbReference type="InterPro" id="IPR003644">
    <property type="entry name" value="Calx_beta"/>
</dbReference>
<reference evidence="5 6" key="1">
    <citation type="submission" date="2019-08" db="EMBL/GenBank/DDBJ databases">
        <title>Deep-cultivation of Planctomycetes and their phenomic and genomic characterization uncovers novel biology.</title>
        <authorList>
            <person name="Wiegand S."/>
            <person name="Jogler M."/>
            <person name="Boedeker C."/>
            <person name="Pinto D."/>
            <person name="Vollmers J."/>
            <person name="Rivas-Marin E."/>
            <person name="Kohn T."/>
            <person name="Peeters S.H."/>
            <person name="Heuer A."/>
            <person name="Rast P."/>
            <person name="Oberbeckmann S."/>
            <person name="Bunk B."/>
            <person name="Jeske O."/>
            <person name="Meyerdierks A."/>
            <person name="Storesund J.E."/>
            <person name="Kallscheuer N."/>
            <person name="Luecker S."/>
            <person name="Lage O.M."/>
            <person name="Pohl T."/>
            <person name="Merkel B.J."/>
            <person name="Hornburger P."/>
            <person name="Mueller R.-W."/>
            <person name="Bruemmer F."/>
            <person name="Labrenz M."/>
            <person name="Spormann A.M."/>
            <person name="Op Den Camp H."/>
            <person name="Overmann J."/>
            <person name="Amann R."/>
            <person name="Jetten M.S.M."/>
            <person name="Mascher T."/>
            <person name="Medema M.H."/>
            <person name="Devos D.P."/>
            <person name="Kaster A.-K."/>
            <person name="Ovreas L."/>
            <person name="Rohde M."/>
            <person name="Galperin M.Y."/>
            <person name="Jogler C."/>
        </authorList>
    </citation>
    <scope>NUCLEOTIDE SEQUENCE [LARGE SCALE GENOMIC DNA]</scope>
    <source>
        <strain evidence="5 6">LF1</strain>
    </source>
</reference>
<dbReference type="RefSeq" id="WP_068266235.1">
    <property type="nucleotide sequence ID" value="NZ_LWSK01000113.1"/>
</dbReference>
<dbReference type="Gene3D" id="2.60.40.2030">
    <property type="match status" value="1"/>
</dbReference>
<evidence type="ECO:0000256" key="1">
    <source>
        <dbReference type="ARBA" id="ARBA00022729"/>
    </source>
</evidence>
<comment type="caution">
    <text evidence="5">The sequence shown here is derived from an EMBL/GenBank/DDBJ whole genome shotgun (WGS) entry which is preliminary data.</text>
</comment>
<dbReference type="InterPro" id="IPR036415">
    <property type="entry name" value="Lamin_tail_dom_sf"/>
</dbReference>
<feature type="domain" description="LTD" evidence="4">
    <location>
        <begin position="967"/>
        <end position="1105"/>
    </location>
</feature>
<proteinExistence type="predicted"/>
<keyword evidence="6" id="KW-1185">Reference proteome</keyword>
<dbReference type="InterPro" id="IPR001322">
    <property type="entry name" value="Lamin_tail_dom"/>
</dbReference>
<dbReference type="OrthoDB" id="223420at2"/>
<dbReference type="Pfam" id="PF03160">
    <property type="entry name" value="Calx-beta"/>
    <property type="match status" value="1"/>
</dbReference>
<dbReference type="PROSITE" id="PS51841">
    <property type="entry name" value="LTD"/>
    <property type="match status" value="1"/>
</dbReference>
<dbReference type="Pfam" id="PF00932">
    <property type="entry name" value="LTD"/>
    <property type="match status" value="1"/>
</dbReference>
<organism evidence="5 6">
    <name type="scientific">Rubripirellula obstinata</name>
    <dbReference type="NCBI Taxonomy" id="406547"/>
    <lineage>
        <taxon>Bacteria</taxon>
        <taxon>Pseudomonadati</taxon>
        <taxon>Planctomycetota</taxon>
        <taxon>Planctomycetia</taxon>
        <taxon>Pirellulales</taxon>
        <taxon>Pirellulaceae</taxon>
        <taxon>Rubripirellula</taxon>
    </lineage>
</organism>
<evidence type="ECO:0000313" key="6">
    <source>
        <dbReference type="Proteomes" id="UP000322699"/>
    </source>
</evidence>
<evidence type="ECO:0000256" key="3">
    <source>
        <dbReference type="ARBA" id="ARBA00022837"/>
    </source>
</evidence>
<evidence type="ECO:0000256" key="2">
    <source>
        <dbReference type="ARBA" id="ARBA00022737"/>
    </source>
</evidence>
<keyword evidence="2" id="KW-0677">Repeat</keyword>
<dbReference type="GO" id="GO:0016020">
    <property type="term" value="C:membrane"/>
    <property type="evidence" value="ECO:0007669"/>
    <property type="project" value="InterPro"/>
</dbReference>
<accession>A0A5B1CLZ3</accession>
<dbReference type="EMBL" id="VRLW01000001">
    <property type="protein sequence ID" value="KAA1260809.1"/>
    <property type="molecule type" value="Genomic_DNA"/>
</dbReference>
<dbReference type="PANTHER" id="PTHR37397:SF1">
    <property type="entry name" value="LTD DOMAIN-CONTAINING PROTEIN"/>
    <property type="match status" value="1"/>
</dbReference>
<sequence>MSLSSLLDFVGPKLSRPKKRRRVGDVQTTRFKRRSLLESLEDRRLLAVIYDADFSTDGAGFADHSTTAPPAAAPASTGPLGSAPNQWALSYDTLPATDSGGNEFKVEASTQGLNSAGSGLVLQSADWGGQGIFESQAIDVSSLSTASISAVALGEGGDFLNSSAEFFTWFYELDGVRTDSLTFVDPVDSTLDTGADLGWSLPSLDVSSANSLVVGFEFNINGGGDGFEVGSITVDDDAPPTGTEISIAATDALKPEGDSGTTPFTFTVTRTGLTNAAGSVSYSVTNTDTNAADFSGSTSGTVNFLASETSQVVTIDVAGDTDAESSEDFEVVLSAPTAGATLGTAAATGTIIDDDTPLPNVVINEFVANHTGVDTDEFIELFTLPNADLSALTVLVIDGDGGASGTINQAFPLGVADGAGYFTVFQTNILQNGSQTYALVSGFTGAVGDDLDTDNTGGLDSTPWIAVIDDVAVSDGGTADQFYSTAVITPGQDGNTFSYGGASRNPNGADSDTAGDWLRNDFNGDGLPSFGLTFTTQAGQAVNTPGSINVVNNASPALFVDQTGGVTQVSESGVTDTFVVRLATGPSSDVDVTLTPDAQVDLGAGAGLPITITLDSALGQEVTVTAVDDTVTEGPHTSLISISAASTDSDYNGLTSSVTASISDNETAAPLTVINEFVANHTGQDADGFVEVLSAPNADLGSLSILEIDGDGTTIGTVDSITALGVTNSAGFFTALTDFNNGGINLLLVEGFMGAVGDDLDIDDNGEFDFDEVGASVSAPWITVRDGVATLGGGDTAYTDAVLVAGFDGGGFQPGGASRIPDGTDTDTDADWVRNAFNGAGLPSFAANVADPGEAVSTPNLPNVVQSGLVLIESGGATTVFEAGAGDDFTVALGTVPSATVTLTLTPDSELDLGAGQGTAITVNFLADASATTPVIINVDAFDDTIEEGPHLGLISFSFSGGDPSYSGTAGDLTVTVRDDDLITPEVVISEIMYNPDSAEPGGGPVGEWIEIVNIGPGAADIGGWMFDDEDGDIWDPIPAGTTLSEGQVAVVYDSGFTDAATFRTQWGVPASSLVIGIGWGNLSNGPSGTNEVLELLDSSMFQQDLVNYDDEGDWPGDPGGPSIYLTNIATDNNVGTNWALSDLGVDDAINPTGPTYNTTDIGSPGVVPAIVSSLNVTETDGGTIVTEGGATDTIELLLTGVVTADVDVTLTPSNSEIDLGNGAGAPLTVTLTSAGTVTTVTVTAFDDSIIDGTLTSDITFTTSSTDAAFNGLVADPVTVTVNDNDAPSSSVAVINEFVANHPSTDDDAFVEFFFAGATGPTDLSSLTLLEIEGDFSATAGFGTIDRATTLGTTDANGYYVSDVDAENGTLTFLLVTGFTGSVGNDLDTDDDGTVDLATLPWTTIVDSVAVINDPTEDAAYFGATELLPTTDGGTLPYGGASRIPNGTDTDTTADWVRNDFSGAGLPSFPGVIADPGEAINTPGLPNEVAVGSGDTTPPTITDVIVAGVDGFGAWTTDFIDAVDDSGPSGADNGLGFSVTGVTRTIPWYNVDTFYIRYSEDVNTPTGLSLLGLDVADYAGLFTVSHAGDLTTVSMTSAFGLVETDFGPATTGIDRLVLGINAGGVTDLAGNSIADAFSQSINVLPGDGTGEGSVLNNDVGLTNFRSFLNTNSNPGPNSFGFSYDPFFDVTSNGQILNDDVGLTNFQSFDELPELPEPMSFALRSEESISSVNNAKESWDQLVDQAFEKGLF</sequence>
<keyword evidence="1" id="KW-0732">Signal</keyword>
<dbReference type="SUPFAM" id="SSF74853">
    <property type="entry name" value="Lamin A/C globular tail domain"/>
    <property type="match status" value="1"/>
</dbReference>
<dbReference type="GO" id="GO:0007154">
    <property type="term" value="P:cell communication"/>
    <property type="evidence" value="ECO:0007669"/>
    <property type="project" value="InterPro"/>
</dbReference>
<protein>
    <recommendedName>
        <fullName evidence="4">LTD domain-containing protein</fullName>
    </recommendedName>
</protein>
<dbReference type="SUPFAM" id="SSF141072">
    <property type="entry name" value="CalX-like"/>
    <property type="match status" value="1"/>
</dbReference>
<dbReference type="Proteomes" id="UP000322699">
    <property type="component" value="Unassembled WGS sequence"/>
</dbReference>